<dbReference type="AlphaFoldDB" id="A0A8T3BNX6"/>
<feature type="region of interest" description="Disordered" evidence="1">
    <location>
        <begin position="1"/>
        <end position="22"/>
    </location>
</feature>
<dbReference type="PANTHER" id="PTHR31286">
    <property type="entry name" value="GLYCINE-RICH CELL WALL STRUCTURAL PROTEIN 1.8-LIKE"/>
    <property type="match status" value="1"/>
</dbReference>
<reference evidence="3" key="1">
    <citation type="journal article" date="2022" name="Front. Genet.">
        <title>Chromosome-Scale Assembly of the Dendrobium nobile Genome Provides Insights Into the Molecular Mechanism of the Biosynthesis of the Medicinal Active Ingredient of Dendrobium.</title>
        <authorList>
            <person name="Xu Q."/>
            <person name="Niu S.-C."/>
            <person name="Li K.-L."/>
            <person name="Zheng P.-J."/>
            <person name="Zhang X.-J."/>
            <person name="Jia Y."/>
            <person name="Liu Y."/>
            <person name="Niu Y.-X."/>
            <person name="Yu L.-H."/>
            <person name="Chen D.-F."/>
            <person name="Zhang G.-Q."/>
        </authorList>
    </citation>
    <scope>NUCLEOTIDE SEQUENCE</scope>
    <source>
        <tissue evidence="3">Leaf</tissue>
    </source>
</reference>
<name>A0A8T3BNX6_DENNO</name>
<dbReference type="OrthoDB" id="1939300at2759"/>
<accession>A0A8T3BNX6</accession>
<feature type="compositionally biased region" description="Polar residues" evidence="1">
    <location>
        <begin position="260"/>
        <end position="271"/>
    </location>
</feature>
<comment type="caution">
    <text evidence="3">The sequence shown here is derived from an EMBL/GenBank/DDBJ whole genome shotgun (WGS) entry which is preliminary data.</text>
</comment>
<evidence type="ECO:0000313" key="4">
    <source>
        <dbReference type="Proteomes" id="UP000829196"/>
    </source>
</evidence>
<protein>
    <recommendedName>
        <fullName evidence="2">DUF4283 domain-containing protein</fullName>
    </recommendedName>
</protein>
<dbReference type="EMBL" id="JAGYWB010000007">
    <property type="protein sequence ID" value="KAI0515812.1"/>
    <property type="molecule type" value="Genomic_DNA"/>
</dbReference>
<feature type="compositionally biased region" description="Polar residues" evidence="1">
    <location>
        <begin position="368"/>
        <end position="386"/>
    </location>
</feature>
<proteinExistence type="predicted"/>
<evidence type="ECO:0000256" key="1">
    <source>
        <dbReference type="SAM" id="MobiDB-lite"/>
    </source>
</evidence>
<evidence type="ECO:0000313" key="3">
    <source>
        <dbReference type="EMBL" id="KAI0515812.1"/>
    </source>
</evidence>
<evidence type="ECO:0000259" key="2">
    <source>
        <dbReference type="Pfam" id="PF14111"/>
    </source>
</evidence>
<feature type="compositionally biased region" description="Polar residues" evidence="1">
    <location>
        <begin position="432"/>
        <end position="443"/>
    </location>
</feature>
<feature type="compositionally biased region" description="Basic residues" evidence="1">
    <location>
        <begin position="274"/>
        <end position="289"/>
    </location>
</feature>
<gene>
    <name evidence="3" type="ORF">KFK09_008480</name>
</gene>
<feature type="region of interest" description="Disordered" evidence="1">
    <location>
        <begin position="351"/>
        <end position="394"/>
    </location>
</feature>
<keyword evidence="4" id="KW-1185">Reference proteome</keyword>
<dbReference type="Pfam" id="PF14111">
    <property type="entry name" value="DUF4283"/>
    <property type="match status" value="1"/>
</dbReference>
<organism evidence="3 4">
    <name type="scientific">Dendrobium nobile</name>
    <name type="common">Orchid</name>
    <dbReference type="NCBI Taxonomy" id="94219"/>
    <lineage>
        <taxon>Eukaryota</taxon>
        <taxon>Viridiplantae</taxon>
        <taxon>Streptophyta</taxon>
        <taxon>Embryophyta</taxon>
        <taxon>Tracheophyta</taxon>
        <taxon>Spermatophyta</taxon>
        <taxon>Magnoliopsida</taxon>
        <taxon>Liliopsida</taxon>
        <taxon>Asparagales</taxon>
        <taxon>Orchidaceae</taxon>
        <taxon>Epidendroideae</taxon>
        <taxon>Malaxideae</taxon>
        <taxon>Dendrobiinae</taxon>
        <taxon>Dendrobium</taxon>
    </lineage>
</organism>
<feature type="region of interest" description="Disordered" evidence="1">
    <location>
        <begin position="255"/>
        <end position="294"/>
    </location>
</feature>
<dbReference type="PANTHER" id="PTHR31286:SF180">
    <property type="entry name" value="OS10G0362600 PROTEIN"/>
    <property type="match status" value="1"/>
</dbReference>
<dbReference type="InterPro" id="IPR025558">
    <property type="entry name" value="DUF4283"/>
</dbReference>
<dbReference type="InterPro" id="IPR040256">
    <property type="entry name" value="At4g02000-like"/>
</dbReference>
<feature type="region of interest" description="Disordered" evidence="1">
    <location>
        <begin position="413"/>
        <end position="466"/>
    </location>
</feature>
<feature type="domain" description="DUF4283" evidence="2">
    <location>
        <begin position="65"/>
        <end position="148"/>
    </location>
</feature>
<sequence length="466" mass="50907">MDTTLSSSDFPPLVTASGGASPPPNRNWLAACTADGPSESELHLSHFPDEPEIVPFTGSKLISGAANWKLCLVGYSIGRRPYYEALLGAIKKTWALKGSVKMISLNDGFFLFHFSCSEDLDMVWTRGVWFLLGKPFVIQKWHPKFKPKREEFKSVPIWIKIHDLPLACWNSEGISRIASKVGIPLAADSLTSQMTRLTYARVCVLVDNQASYPEEIRVSLDGDVVTLKVQYEWKPTPCEHCKSLVHYTNFCPSRPKTDELVNNDSNGNTNIARGRSHSRIPKPRKHSKSIGRSNLLDKDTSLLLPSDNLQNQDVTNSATVKNAIGLPLHYQPHSPPPQPSVIEVKDIPDNAAQPDSLASSGKGIISVPNLNSPTAEDSSSSVSAINHNPEIPSSPVGVIFPNKFDILDTLDSKSDMPGTSGSFETAIGNIKYSKNQNSEQKVCSNAPPKKSARGKQTKKPSSSSGH</sequence>
<dbReference type="Proteomes" id="UP000829196">
    <property type="component" value="Unassembled WGS sequence"/>
</dbReference>